<evidence type="ECO:0000313" key="3">
    <source>
        <dbReference type="Proteomes" id="UP001501638"/>
    </source>
</evidence>
<name>A0ABN3KJ99_9ACTN</name>
<feature type="compositionally biased region" description="Basic and acidic residues" evidence="1">
    <location>
        <begin position="130"/>
        <end position="141"/>
    </location>
</feature>
<keyword evidence="3" id="KW-1185">Reference proteome</keyword>
<protein>
    <submittedName>
        <fullName evidence="2">Uncharacterized protein</fullName>
    </submittedName>
</protein>
<organism evidence="2 3">
    <name type="scientific">Streptomyces macrosporus</name>
    <dbReference type="NCBI Taxonomy" id="44032"/>
    <lineage>
        <taxon>Bacteria</taxon>
        <taxon>Bacillati</taxon>
        <taxon>Actinomycetota</taxon>
        <taxon>Actinomycetes</taxon>
        <taxon>Kitasatosporales</taxon>
        <taxon>Streptomycetaceae</taxon>
        <taxon>Streptomyces</taxon>
    </lineage>
</organism>
<evidence type="ECO:0000313" key="2">
    <source>
        <dbReference type="EMBL" id="GAA2458430.1"/>
    </source>
</evidence>
<accession>A0ABN3KJ99</accession>
<dbReference type="Proteomes" id="UP001501638">
    <property type="component" value="Unassembled WGS sequence"/>
</dbReference>
<gene>
    <name evidence="2" type="ORF">GCM10010405_48350</name>
</gene>
<dbReference type="EMBL" id="BAAASZ010000032">
    <property type="protein sequence ID" value="GAA2458430.1"/>
    <property type="molecule type" value="Genomic_DNA"/>
</dbReference>
<feature type="region of interest" description="Disordered" evidence="1">
    <location>
        <begin position="116"/>
        <end position="141"/>
    </location>
</feature>
<reference evidence="2 3" key="1">
    <citation type="journal article" date="2019" name="Int. J. Syst. Evol. Microbiol.">
        <title>The Global Catalogue of Microorganisms (GCM) 10K type strain sequencing project: providing services to taxonomists for standard genome sequencing and annotation.</title>
        <authorList>
            <consortium name="The Broad Institute Genomics Platform"/>
            <consortium name="The Broad Institute Genome Sequencing Center for Infectious Disease"/>
            <person name="Wu L."/>
            <person name="Ma J."/>
        </authorList>
    </citation>
    <scope>NUCLEOTIDE SEQUENCE [LARGE SCALE GENOMIC DNA]</scope>
    <source>
        <strain evidence="2 3">JCM 6305</strain>
    </source>
</reference>
<comment type="caution">
    <text evidence="2">The sequence shown here is derived from an EMBL/GenBank/DDBJ whole genome shotgun (WGS) entry which is preliminary data.</text>
</comment>
<proteinExistence type="predicted"/>
<sequence length="141" mass="15572">MGVPAEGLKGELESLKDFKKRVDNILGDLEKSPASPTKIGQQEVKRSSFGGDFAEADGIYAQYNRVHAQLTSLSRVLGAQIEAMGIAVHGADVGFGNLEDDLKRRFWEIQDQALEHQQMRAAEKQQPGDQKPKDEATEVTY</sequence>
<evidence type="ECO:0000256" key="1">
    <source>
        <dbReference type="SAM" id="MobiDB-lite"/>
    </source>
</evidence>